<evidence type="ECO:0000313" key="2">
    <source>
        <dbReference type="EMBL" id="RMI31984.1"/>
    </source>
</evidence>
<name>A0A3M2L3L8_9ACTN</name>
<organism evidence="2 3">
    <name type="scientific">Actinomadura harenae</name>
    <dbReference type="NCBI Taxonomy" id="2483351"/>
    <lineage>
        <taxon>Bacteria</taxon>
        <taxon>Bacillati</taxon>
        <taxon>Actinomycetota</taxon>
        <taxon>Actinomycetes</taxon>
        <taxon>Streptosporangiales</taxon>
        <taxon>Thermomonosporaceae</taxon>
        <taxon>Actinomadura</taxon>
    </lineage>
</organism>
<keyword evidence="1" id="KW-0732">Signal</keyword>
<evidence type="ECO:0000256" key="1">
    <source>
        <dbReference type="SAM" id="SignalP"/>
    </source>
</evidence>
<keyword evidence="3" id="KW-1185">Reference proteome</keyword>
<reference evidence="2 3" key="1">
    <citation type="submission" date="2018-10" db="EMBL/GenBank/DDBJ databases">
        <title>Isolation from soil.</title>
        <authorList>
            <person name="Hu J."/>
        </authorList>
    </citation>
    <scope>NUCLEOTIDE SEQUENCE [LARGE SCALE GENOMIC DNA]</scope>
    <source>
        <strain evidence="2 3">NEAU-Ht49</strain>
    </source>
</reference>
<evidence type="ECO:0000313" key="3">
    <source>
        <dbReference type="Proteomes" id="UP000282674"/>
    </source>
</evidence>
<dbReference type="RefSeq" id="WP_122200075.1">
    <property type="nucleotide sequence ID" value="NZ_JBHSKC010000037.1"/>
</dbReference>
<sequence>MLSKLIVTTVAAGALVAGLSGPALATSAPAPAPASAPALVATPGQSSTQLNYCRWYRHHRHCYRHHHRHHHHRGY</sequence>
<dbReference type="Proteomes" id="UP000282674">
    <property type="component" value="Unassembled WGS sequence"/>
</dbReference>
<comment type="caution">
    <text evidence="2">The sequence shown here is derived from an EMBL/GenBank/DDBJ whole genome shotgun (WGS) entry which is preliminary data.</text>
</comment>
<dbReference type="EMBL" id="RFFG01000205">
    <property type="protein sequence ID" value="RMI31984.1"/>
    <property type="molecule type" value="Genomic_DNA"/>
</dbReference>
<protein>
    <submittedName>
        <fullName evidence="2">Uncharacterized protein</fullName>
    </submittedName>
</protein>
<gene>
    <name evidence="2" type="ORF">EBO15_42365</name>
</gene>
<dbReference type="AlphaFoldDB" id="A0A3M2L3L8"/>
<feature type="chain" id="PRO_5018102840" evidence="1">
    <location>
        <begin position="26"/>
        <end position="75"/>
    </location>
</feature>
<feature type="signal peptide" evidence="1">
    <location>
        <begin position="1"/>
        <end position="25"/>
    </location>
</feature>
<proteinExistence type="predicted"/>
<accession>A0A3M2L3L8</accession>